<proteinExistence type="predicted"/>
<gene>
    <name evidence="1" type="ORF">SLEP1_g56620</name>
</gene>
<organism evidence="1 2">
    <name type="scientific">Rubroshorea leprosula</name>
    <dbReference type="NCBI Taxonomy" id="152421"/>
    <lineage>
        <taxon>Eukaryota</taxon>
        <taxon>Viridiplantae</taxon>
        <taxon>Streptophyta</taxon>
        <taxon>Embryophyta</taxon>
        <taxon>Tracheophyta</taxon>
        <taxon>Spermatophyta</taxon>
        <taxon>Magnoliopsida</taxon>
        <taxon>eudicotyledons</taxon>
        <taxon>Gunneridae</taxon>
        <taxon>Pentapetalae</taxon>
        <taxon>rosids</taxon>
        <taxon>malvids</taxon>
        <taxon>Malvales</taxon>
        <taxon>Dipterocarpaceae</taxon>
        <taxon>Rubroshorea</taxon>
    </lineage>
</organism>
<accession>A0AAV5MMR8</accession>
<evidence type="ECO:0000313" key="1">
    <source>
        <dbReference type="EMBL" id="GKV49897.1"/>
    </source>
</evidence>
<keyword evidence="2" id="KW-1185">Reference proteome</keyword>
<dbReference type="EMBL" id="BPVZ01000326">
    <property type="protein sequence ID" value="GKV49897.1"/>
    <property type="molecule type" value="Genomic_DNA"/>
</dbReference>
<dbReference type="AlphaFoldDB" id="A0AAV5MMR8"/>
<comment type="caution">
    <text evidence="1">The sequence shown here is derived from an EMBL/GenBank/DDBJ whole genome shotgun (WGS) entry which is preliminary data.</text>
</comment>
<protein>
    <submittedName>
        <fullName evidence="1">Uncharacterized protein</fullName>
    </submittedName>
</protein>
<evidence type="ECO:0000313" key="2">
    <source>
        <dbReference type="Proteomes" id="UP001054252"/>
    </source>
</evidence>
<name>A0AAV5MMR8_9ROSI</name>
<reference evidence="1 2" key="1">
    <citation type="journal article" date="2021" name="Commun. Biol.">
        <title>The genome of Shorea leprosula (Dipterocarpaceae) highlights the ecological relevance of drought in aseasonal tropical rainforests.</title>
        <authorList>
            <person name="Ng K.K.S."/>
            <person name="Kobayashi M.J."/>
            <person name="Fawcett J.A."/>
            <person name="Hatakeyama M."/>
            <person name="Paape T."/>
            <person name="Ng C.H."/>
            <person name="Ang C.C."/>
            <person name="Tnah L.H."/>
            <person name="Lee C.T."/>
            <person name="Nishiyama T."/>
            <person name="Sese J."/>
            <person name="O'Brien M.J."/>
            <person name="Copetti D."/>
            <person name="Mohd Noor M.I."/>
            <person name="Ong R.C."/>
            <person name="Putra M."/>
            <person name="Sireger I.Z."/>
            <person name="Indrioko S."/>
            <person name="Kosugi Y."/>
            <person name="Izuno A."/>
            <person name="Isagi Y."/>
            <person name="Lee S.L."/>
            <person name="Shimizu K.K."/>
        </authorList>
    </citation>
    <scope>NUCLEOTIDE SEQUENCE [LARGE SCALE GENOMIC DNA]</scope>
    <source>
        <strain evidence="1">214</strain>
    </source>
</reference>
<sequence>MQTSGYQFSPSSVPSCRKTMTDLISAVWLLISLP</sequence>
<dbReference type="Proteomes" id="UP001054252">
    <property type="component" value="Unassembled WGS sequence"/>
</dbReference>